<feature type="transmembrane region" description="Helical" evidence="1">
    <location>
        <begin position="279"/>
        <end position="297"/>
    </location>
</feature>
<evidence type="ECO:0000256" key="1">
    <source>
        <dbReference type="SAM" id="Phobius"/>
    </source>
</evidence>
<dbReference type="SUPFAM" id="SSF49879">
    <property type="entry name" value="SMAD/FHA domain"/>
    <property type="match status" value="2"/>
</dbReference>
<dbReference type="AlphaFoldDB" id="A0A1X9NDI6"/>
<organism evidence="3 4">
    <name type="scientific">Oceanicoccus sagamiensis</name>
    <dbReference type="NCBI Taxonomy" id="716816"/>
    <lineage>
        <taxon>Bacteria</taxon>
        <taxon>Pseudomonadati</taxon>
        <taxon>Pseudomonadota</taxon>
        <taxon>Gammaproteobacteria</taxon>
        <taxon>Cellvibrionales</taxon>
        <taxon>Spongiibacteraceae</taxon>
        <taxon>Oceanicoccus</taxon>
    </lineage>
</organism>
<evidence type="ECO:0000313" key="3">
    <source>
        <dbReference type="EMBL" id="ARN76100.1"/>
    </source>
</evidence>
<dbReference type="InterPro" id="IPR050923">
    <property type="entry name" value="Cell_Proc_Reg/RNA_Proc"/>
</dbReference>
<dbReference type="Gene3D" id="2.60.200.20">
    <property type="match status" value="2"/>
</dbReference>
<name>A0A1X9NDI6_9GAMM</name>
<keyword evidence="1" id="KW-0812">Transmembrane</keyword>
<sequence>MFKLQFKENPNRSIWLVGEKICLGGDKTNDLVLDGLGIDDFHAQILIASDHLILKSQAGSCYVNELPVDGEYQLAANDELRIGKERLLIIDPKQMQDAQLSPTDRVEPQQQEVSGWSLLAEHDKLKSRDFAINGRCVIGRSKDCEFSIPYKLLSREHAALYLEDGQLMVADLGAANGCYVNGNRVEQASLKAGDKVAFAKLAFTVLGPEEEVEEEAPSLSDEQMNKTMIRPAIDMDVALQRAEEQSRKQGDLSVEIDIAEPAAEPATVSSDGDKSKGRLIVLACVVFAALAAGWWLAPTF</sequence>
<dbReference type="Proteomes" id="UP000193450">
    <property type="component" value="Chromosome"/>
</dbReference>
<accession>A0A1X9NDI6</accession>
<proteinExistence type="predicted"/>
<dbReference type="RefSeq" id="WP_085760300.1">
    <property type="nucleotide sequence ID" value="NZ_CP019343.1"/>
</dbReference>
<dbReference type="CDD" id="cd00060">
    <property type="entry name" value="FHA"/>
    <property type="match status" value="2"/>
</dbReference>
<dbReference type="Pfam" id="PF00498">
    <property type="entry name" value="FHA"/>
    <property type="match status" value="2"/>
</dbReference>
<dbReference type="KEGG" id="osg:BST96_19560"/>
<dbReference type="STRING" id="716816.BST96_19560"/>
<reference evidence="3 4" key="1">
    <citation type="submission" date="2016-11" db="EMBL/GenBank/DDBJ databases">
        <title>Trade-off between light-utilization and light-protection in marine flavobacteria.</title>
        <authorList>
            <person name="Kumagai Y."/>
        </authorList>
    </citation>
    <scope>NUCLEOTIDE SEQUENCE [LARGE SCALE GENOMIC DNA]</scope>
    <source>
        <strain evidence="3 4">NBRC 107125</strain>
    </source>
</reference>
<keyword evidence="4" id="KW-1185">Reference proteome</keyword>
<protein>
    <recommendedName>
        <fullName evidence="2">FHA domain-containing protein</fullName>
    </recommendedName>
</protein>
<evidence type="ECO:0000259" key="2">
    <source>
        <dbReference type="PROSITE" id="PS50006"/>
    </source>
</evidence>
<dbReference type="PROSITE" id="PS50006">
    <property type="entry name" value="FHA_DOMAIN"/>
    <property type="match status" value="1"/>
</dbReference>
<evidence type="ECO:0000313" key="4">
    <source>
        <dbReference type="Proteomes" id="UP000193450"/>
    </source>
</evidence>
<dbReference type="InterPro" id="IPR008984">
    <property type="entry name" value="SMAD_FHA_dom_sf"/>
</dbReference>
<keyword evidence="1" id="KW-1133">Transmembrane helix</keyword>
<dbReference type="OrthoDB" id="9815482at2"/>
<gene>
    <name evidence="3" type="ORF">BST96_19560</name>
</gene>
<feature type="domain" description="FHA" evidence="2">
    <location>
        <begin position="136"/>
        <end position="185"/>
    </location>
</feature>
<dbReference type="SMART" id="SM00240">
    <property type="entry name" value="FHA"/>
    <property type="match status" value="2"/>
</dbReference>
<keyword evidence="1" id="KW-0472">Membrane</keyword>
<dbReference type="InterPro" id="IPR000253">
    <property type="entry name" value="FHA_dom"/>
</dbReference>
<dbReference type="EMBL" id="CP019343">
    <property type="protein sequence ID" value="ARN76100.1"/>
    <property type="molecule type" value="Genomic_DNA"/>
</dbReference>
<dbReference type="PANTHER" id="PTHR23308">
    <property type="entry name" value="NUCLEAR INHIBITOR OF PROTEIN PHOSPHATASE-1"/>
    <property type="match status" value="1"/>
</dbReference>